<evidence type="ECO:0000256" key="4">
    <source>
        <dbReference type="SAM" id="Phobius"/>
    </source>
</evidence>
<dbReference type="OrthoDB" id="5835829at2759"/>
<organism evidence="5 6">
    <name type="scientific">Bombus impatiens</name>
    <name type="common">Bumblebee</name>
    <dbReference type="NCBI Taxonomy" id="132113"/>
    <lineage>
        <taxon>Eukaryota</taxon>
        <taxon>Metazoa</taxon>
        <taxon>Ecdysozoa</taxon>
        <taxon>Arthropoda</taxon>
        <taxon>Hexapoda</taxon>
        <taxon>Insecta</taxon>
        <taxon>Pterygota</taxon>
        <taxon>Neoptera</taxon>
        <taxon>Endopterygota</taxon>
        <taxon>Hymenoptera</taxon>
        <taxon>Apocrita</taxon>
        <taxon>Aculeata</taxon>
        <taxon>Apoidea</taxon>
        <taxon>Anthophila</taxon>
        <taxon>Apidae</taxon>
        <taxon>Bombus</taxon>
        <taxon>Pyrobombus</taxon>
    </lineage>
</organism>
<evidence type="ECO:0000313" key="5">
    <source>
        <dbReference type="Proteomes" id="UP000515180"/>
    </source>
</evidence>
<sequence>MQNDDNLETNFLVDPQPRPASIRLDNRSMKHHLPSLLFVLCVLYIAKQSGCYKILAIVPSPSYSHQIPFRRLWLELHKRGHEVVLATTDPIPNIKSPNFTQIDISQSYGSIRSLDFVQMRFEGKRWLDIVEELMLPVTKVIAETVLNSTELRKLYAPESNATFDVYLTEFLFVPATYAFAHRFNVPIIGLSSVELITLNEHALGGLVLPSHEYTWEMEDNTGTNLSFLKRLRNFVYMWYTIYYYYHALIPDQQKLAEKYFGPLPPMLNVLKNVSLLFINQADVMVAARPKLPNIITYTSSHIQKKLTPLSKDLQTFLDGATNGFIYFSLGSNARSTSLPLEIRRVLCDVFAKLPYRVVWKFEKNFPGKPDNVYIGKWFPQQTILAHPNIKLFIYQGGLQSSEEAVHYGVPVLGFAILADQDSQVARMEALGIGKRLEITTLKKNELENTITELITNKKYKERILYIRNVVQDTPYDAVKDLAWWTEYVIRTKGAPHLRSSLAFQPWYQRCDMDIVVFLTIVIFLIASATFYLIAKILVYIHKKIKSTEKQKIN</sequence>
<name>A0A6P6FD59_BOMIM</name>
<accession>A0A6P6FD59</accession>
<keyword evidence="4" id="KW-1133">Transmembrane helix</keyword>
<reference evidence="6" key="1">
    <citation type="submission" date="2025-08" db="UniProtKB">
        <authorList>
            <consortium name="RefSeq"/>
        </authorList>
    </citation>
    <scope>IDENTIFICATION</scope>
</reference>
<dbReference type="PANTHER" id="PTHR48043">
    <property type="entry name" value="EG:EG0003.4 PROTEIN-RELATED"/>
    <property type="match status" value="1"/>
</dbReference>
<dbReference type="Gene3D" id="3.40.50.2000">
    <property type="entry name" value="Glycogen Phosphorylase B"/>
    <property type="match status" value="2"/>
</dbReference>
<dbReference type="InterPro" id="IPR050271">
    <property type="entry name" value="UDP-glycosyltransferase"/>
</dbReference>
<evidence type="ECO:0000313" key="6">
    <source>
        <dbReference type="RefSeq" id="XP_024223512.1"/>
    </source>
</evidence>
<evidence type="ECO:0000256" key="3">
    <source>
        <dbReference type="ARBA" id="ARBA00022679"/>
    </source>
</evidence>
<dbReference type="Pfam" id="PF00201">
    <property type="entry name" value="UDPGT"/>
    <property type="match status" value="1"/>
</dbReference>
<dbReference type="GeneID" id="100750122"/>
<evidence type="ECO:0000256" key="1">
    <source>
        <dbReference type="ARBA" id="ARBA00009995"/>
    </source>
</evidence>
<keyword evidence="4" id="KW-0812">Transmembrane</keyword>
<dbReference type="PANTHER" id="PTHR48043:SF159">
    <property type="entry name" value="EG:EG0003.4 PROTEIN-RELATED"/>
    <property type="match status" value="1"/>
</dbReference>
<protein>
    <submittedName>
        <fullName evidence="6">UDP-glucuronosyltransferase 2B33 isoform X2</fullName>
    </submittedName>
</protein>
<keyword evidence="5" id="KW-1185">Reference proteome</keyword>
<dbReference type="CDD" id="cd03784">
    <property type="entry name" value="GT1_Gtf-like"/>
    <property type="match status" value="1"/>
</dbReference>
<dbReference type="SUPFAM" id="SSF53756">
    <property type="entry name" value="UDP-Glycosyltransferase/glycogen phosphorylase"/>
    <property type="match status" value="1"/>
</dbReference>
<keyword evidence="4" id="KW-0472">Membrane</keyword>
<evidence type="ECO:0000256" key="2">
    <source>
        <dbReference type="ARBA" id="ARBA00022676"/>
    </source>
</evidence>
<comment type="similarity">
    <text evidence="1">Belongs to the UDP-glycosyltransferase family.</text>
</comment>
<dbReference type="Proteomes" id="UP000515180">
    <property type="component" value="Unplaced"/>
</dbReference>
<keyword evidence="3" id="KW-0808">Transferase</keyword>
<dbReference type="FunFam" id="3.40.50.2000:FF:000021">
    <property type="entry name" value="UDP-glucuronosyltransferase"/>
    <property type="match status" value="1"/>
</dbReference>
<dbReference type="InterPro" id="IPR002213">
    <property type="entry name" value="UDP_glucos_trans"/>
</dbReference>
<gene>
    <name evidence="6" type="primary">LOC100750122</name>
</gene>
<dbReference type="GO" id="GO:0008194">
    <property type="term" value="F:UDP-glycosyltransferase activity"/>
    <property type="evidence" value="ECO:0007669"/>
    <property type="project" value="InterPro"/>
</dbReference>
<proteinExistence type="inferred from homology"/>
<dbReference type="AlphaFoldDB" id="A0A6P6FD59"/>
<feature type="transmembrane region" description="Helical" evidence="4">
    <location>
        <begin position="514"/>
        <end position="540"/>
    </location>
</feature>
<dbReference type="RefSeq" id="XP_024223512.1">
    <property type="nucleotide sequence ID" value="XM_024367744.2"/>
</dbReference>
<keyword evidence="2" id="KW-0328">Glycosyltransferase</keyword>